<organism evidence="1 2">
    <name type="scientific">Aquirhabdus parva</name>
    <dbReference type="NCBI Taxonomy" id="2283318"/>
    <lineage>
        <taxon>Bacteria</taxon>
        <taxon>Pseudomonadati</taxon>
        <taxon>Pseudomonadota</taxon>
        <taxon>Gammaproteobacteria</taxon>
        <taxon>Moraxellales</taxon>
        <taxon>Moraxellaceae</taxon>
        <taxon>Aquirhabdus</taxon>
    </lineage>
</organism>
<evidence type="ECO:0000313" key="2">
    <source>
        <dbReference type="Proteomes" id="UP000253940"/>
    </source>
</evidence>
<evidence type="ECO:0000313" key="1">
    <source>
        <dbReference type="EMBL" id="AXI03769.1"/>
    </source>
</evidence>
<dbReference type="KEGG" id="mbah:HYN46_13570"/>
<gene>
    <name evidence="1" type="ORF">HYN46_13570</name>
</gene>
<reference evidence="1 2" key="1">
    <citation type="submission" date="2018-07" db="EMBL/GenBank/DDBJ databases">
        <title>Genome sequencing of Moraxellaceae gen. HYN0046.</title>
        <authorList>
            <person name="Kim M."/>
            <person name="Yi H."/>
        </authorList>
    </citation>
    <scope>NUCLEOTIDE SEQUENCE [LARGE SCALE GENOMIC DNA]</scope>
    <source>
        <strain evidence="1 2">HYN0046</strain>
    </source>
</reference>
<proteinExistence type="predicted"/>
<dbReference type="EMBL" id="CP031222">
    <property type="protein sequence ID" value="AXI03769.1"/>
    <property type="molecule type" value="Genomic_DNA"/>
</dbReference>
<keyword evidence="2" id="KW-1185">Reference proteome</keyword>
<dbReference type="Proteomes" id="UP000253940">
    <property type="component" value="Chromosome"/>
</dbReference>
<sequence length="89" mass="9787">MKTYLISAELLPHRDDSVIAEAIEQLSTQTFKYQNAKWIIKHDGDAGSIHAELVPALKNGEKLMVLGLSGEGAWTGVAPSSDHWLHVHL</sequence>
<dbReference type="AlphaFoldDB" id="A0A345P910"/>
<name>A0A345P910_9GAMM</name>
<protein>
    <submittedName>
        <fullName evidence="1">Uncharacterized protein</fullName>
    </submittedName>
</protein>
<dbReference type="RefSeq" id="WP_114899877.1">
    <property type="nucleotide sequence ID" value="NZ_CP031222.1"/>
</dbReference>
<accession>A0A345P910</accession>
<dbReference type="OrthoDB" id="2656750at2"/>